<gene>
    <name evidence="2" type="ORF">FHY64_02890</name>
</gene>
<proteinExistence type="predicted"/>
<sequence length="1242" mass="139292">MSDHQPLYLRFAELLELAQADHLPGRDIRQHVLEARDRPVTFGFTGDNLRTAYPANLPLLWTDARGFDAADADASDTFIAPGTVTADPATSHKGVLGLMGRLPNGKRPLFMEQCFLASTHSWSHAFRTKTAEHACLGYVYDDIAHYFMADYPNRLTERLNSAETPTDDELARARGLIDRLVSRRISKYNAQPMRAPEMTEGYSRRVLVCDQAFADASTLFGRVSEADFERMVLAALRENPDAEVIVKTHPDTSWESERRTGYYNDLTSTGRMRILRDPVNPFALFEHVDKVYVGTSQIGLEALFAGKEVVCFGVPFFSGWGLTDDRKQVRHRTRTRSLEELFHYFYVWYSIYQVPGQAAPAEIEQVLDFIESHRPETAPGTAEEAARPPKVSVIIPVHNVAPYIGACLDSIRKQTLREIEILPVNDKSPDDSQTVIDRHAADDPRIRPIVLSENVGQGMARNRAIDEARGDYILFIDGDDWLVDATALARLVERAEADDADMVRGRKAFEAEVADDGRILAKRDDVTEALIPARDGAVSHADAPELLNNRHFWTFLYRRSFLGDRIRFVTRQWEERAFLVDALVSAERISITDIDLTAYRIRPGSTARRQRTRDDYELMLTNFGHVFKVLAAAGAVERDSPLRQHLVFHVTQFLDHIVIGMPYRSWRGGPEEAAFQDRIAGILRTYDIRPLDIDRRNIRLSRAHRDASAHALVAAALLSGDAELLHHAVDLAPIPQEALHARFLKAPTSEVETDLEAALNRFARNDMVTAGRSARPAKRPRLILHIGATKTGSTWLQGHMEVNRPALLRSGTWYPEVGLFWQTDRDKQAGHAGFLPAIRRGETNLRHYLDAGVAALGERVHTVVLSSEAFFLHAEPSVMANWFAGYDVEVVMYLRRQDDWANAQYCEFVAGGAVGRVDVPVEEWLETDQVRRWLDYEGRVADWVSAFGQEAVTVRRFESGRLAGNDLLSDFVQATGIEALSDLPRPDGAANAAQLPGPHVELIRTFNERPFKNRDAYFAFIDEVSRGIRSLRKAEGRPLPKPRVLTEAQSRKLLSDAAEGNAKLAAARFGGEPLFSDAAPDTPEPVTVEPDERALAEAAYPKYAPLELTEDGGRDFGGTLENYGLFGWRLWGLTPVLDRALSSRVGPDERAALRRDPAAFVHGRWSGTRPRLASALYPRGNMFGPGGLFRLSIPVMAKIVARSGRPDLVDSYRRDPIRFAREMRSPSRRLIGRILFPIGELR</sequence>
<dbReference type="Pfam" id="PF05159">
    <property type="entry name" value="Capsule_synth"/>
    <property type="match status" value="1"/>
</dbReference>
<dbReference type="Pfam" id="PF00535">
    <property type="entry name" value="Glycos_transf_2"/>
    <property type="match status" value="1"/>
</dbReference>
<evidence type="ECO:0000313" key="3">
    <source>
        <dbReference type="Proteomes" id="UP000314011"/>
    </source>
</evidence>
<keyword evidence="3" id="KW-1185">Reference proteome</keyword>
<evidence type="ECO:0000259" key="1">
    <source>
        <dbReference type="Pfam" id="PF00535"/>
    </source>
</evidence>
<dbReference type="SUPFAM" id="SSF52540">
    <property type="entry name" value="P-loop containing nucleoside triphosphate hydrolases"/>
    <property type="match status" value="1"/>
</dbReference>
<dbReference type="InterPro" id="IPR001173">
    <property type="entry name" value="Glyco_trans_2-like"/>
</dbReference>
<dbReference type="CDD" id="cd00761">
    <property type="entry name" value="Glyco_tranf_GTA_type"/>
    <property type="match status" value="1"/>
</dbReference>
<dbReference type="PANTHER" id="PTHR22916:SF3">
    <property type="entry name" value="UDP-GLCNAC:BETAGAL BETA-1,3-N-ACETYLGLUCOSAMINYLTRANSFERASE-LIKE PROTEIN 1"/>
    <property type="match status" value="1"/>
</dbReference>
<dbReference type="InterPro" id="IPR007833">
    <property type="entry name" value="Capsule_polysaccharide_synth"/>
</dbReference>
<feature type="domain" description="Glycosyltransferase 2-like" evidence="1">
    <location>
        <begin position="392"/>
        <end position="505"/>
    </location>
</feature>
<reference evidence="2 3" key="1">
    <citation type="submission" date="2019-06" db="EMBL/GenBank/DDBJ databases">
        <title>Genome of new Rhodobacteraceae sp. SM1903.</title>
        <authorList>
            <person name="Ren X."/>
        </authorList>
    </citation>
    <scope>NUCLEOTIDE SEQUENCE [LARGE SCALE GENOMIC DNA]</scope>
    <source>
        <strain evidence="2 3">SM1903</strain>
    </source>
</reference>
<evidence type="ECO:0000313" key="2">
    <source>
        <dbReference type="EMBL" id="TNY32258.1"/>
    </source>
</evidence>
<accession>A0A5C5GC85</accession>
<dbReference type="CDD" id="cd16440">
    <property type="entry name" value="beta_Kdo_transferase_KpsC_1"/>
    <property type="match status" value="1"/>
</dbReference>
<dbReference type="GO" id="GO:0000271">
    <property type="term" value="P:polysaccharide biosynthetic process"/>
    <property type="evidence" value="ECO:0007669"/>
    <property type="project" value="InterPro"/>
</dbReference>
<keyword evidence="2" id="KW-0808">Transferase</keyword>
<dbReference type="GO" id="GO:0015774">
    <property type="term" value="P:polysaccharide transport"/>
    <property type="evidence" value="ECO:0007669"/>
    <property type="project" value="InterPro"/>
</dbReference>
<dbReference type="SUPFAM" id="SSF53448">
    <property type="entry name" value="Nucleotide-diphospho-sugar transferases"/>
    <property type="match status" value="1"/>
</dbReference>
<dbReference type="OrthoDB" id="543755at2"/>
<dbReference type="PANTHER" id="PTHR22916">
    <property type="entry name" value="GLYCOSYLTRANSFERASE"/>
    <property type="match status" value="1"/>
</dbReference>
<dbReference type="GO" id="GO:0016758">
    <property type="term" value="F:hexosyltransferase activity"/>
    <property type="evidence" value="ECO:0007669"/>
    <property type="project" value="UniProtKB-ARBA"/>
</dbReference>
<protein>
    <submittedName>
        <fullName evidence="2">Glycosyltransferase</fullName>
    </submittedName>
</protein>
<dbReference type="InterPro" id="IPR029044">
    <property type="entry name" value="Nucleotide-diphossugar_trans"/>
</dbReference>
<dbReference type="Proteomes" id="UP000314011">
    <property type="component" value="Unassembled WGS sequence"/>
</dbReference>
<dbReference type="EMBL" id="VFFF01000001">
    <property type="protein sequence ID" value="TNY32258.1"/>
    <property type="molecule type" value="Genomic_DNA"/>
</dbReference>
<dbReference type="InterPro" id="IPR027417">
    <property type="entry name" value="P-loop_NTPase"/>
</dbReference>
<dbReference type="Gene3D" id="3.90.550.10">
    <property type="entry name" value="Spore Coat Polysaccharide Biosynthesis Protein SpsA, Chain A"/>
    <property type="match status" value="1"/>
</dbReference>
<organism evidence="2 3">
    <name type="scientific">Pelagovum pacificum</name>
    <dbReference type="NCBI Taxonomy" id="2588711"/>
    <lineage>
        <taxon>Bacteria</taxon>
        <taxon>Pseudomonadati</taxon>
        <taxon>Pseudomonadota</taxon>
        <taxon>Alphaproteobacteria</taxon>
        <taxon>Rhodobacterales</taxon>
        <taxon>Paracoccaceae</taxon>
        <taxon>Pelagovum</taxon>
    </lineage>
</organism>
<dbReference type="RefSeq" id="WP_140192937.1">
    <property type="nucleotide sequence ID" value="NZ_CP065915.1"/>
</dbReference>
<name>A0A5C5GC85_9RHOB</name>
<comment type="caution">
    <text evidence="2">The sequence shown here is derived from an EMBL/GenBank/DDBJ whole genome shotgun (WGS) entry which is preliminary data.</text>
</comment>
<dbReference type="AlphaFoldDB" id="A0A5C5GC85"/>